<evidence type="ECO:0000313" key="2">
    <source>
        <dbReference type="Proteomes" id="UP000053660"/>
    </source>
</evidence>
<accession>A0A0B1SJG5</accession>
<dbReference type="Proteomes" id="UP000053660">
    <property type="component" value="Unassembled WGS sequence"/>
</dbReference>
<dbReference type="AlphaFoldDB" id="A0A0B1SJG5"/>
<organism evidence="1 2">
    <name type="scientific">Oesophagostomum dentatum</name>
    <name type="common">Nodular worm</name>
    <dbReference type="NCBI Taxonomy" id="61180"/>
    <lineage>
        <taxon>Eukaryota</taxon>
        <taxon>Metazoa</taxon>
        <taxon>Ecdysozoa</taxon>
        <taxon>Nematoda</taxon>
        <taxon>Chromadorea</taxon>
        <taxon>Rhabditida</taxon>
        <taxon>Rhabditina</taxon>
        <taxon>Rhabditomorpha</taxon>
        <taxon>Strongyloidea</taxon>
        <taxon>Strongylidae</taxon>
        <taxon>Oesophagostomum</taxon>
    </lineage>
</organism>
<name>A0A0B1SJG5_OESDE</name>
<proteinExistence type="predicted"/>
<protein>
    <submittedName>
        <fullName evidence="1">Uncharacterized protein</fullName>
    </submittedName>
</protein>
<dbReference type="EMBL" id="KN573765">
    <property type="protein sequence ID" value="KHJ83375.1"/>
    <property type="molecule type" value="Genomic_DNA"/>
</dbReference>
<dbReference type="OrthoDB" id="5869690at2759"/>
<keyword evidence="2" id="KW-1185">Reference proteome</keyword>
<sequence length="194" mass="22727">VVRGPRGLRTAVQRQVEERAEPVVYETVRVVDSQPAPVRVVRRREVRPLYRAGAQQRVRIVQQNGGQRAAVQAPRRFVQQQPQFKRQRSRVIVQQPARAARAFLDRDIVVYPRGNRRPQPVRRANVVYVDDAMSSRVQRSAQSNVRFIRKRPNRQFVEYDDVDDDIDRFPSTSRFTGNGRMKRKGRGFDVQYQF</sequence>
<gene>
    <name evidence="1" type="ORF">OESDEN_16928</name>
</gene>
<reference evidence="1 2" key="1">
    <citation type="submission" date="2014-03" db="EMBL/GenBank/DDBJ databases">
        <title>Draft genome of the hookworm Oesophagostomum dentatum.</title>
        <authorList>
            <person name="Mitreva M."/>
        </authorList>
    </citation>
    <scope>NUCLEOTIDE SEQUENCE [LARGE SCALE GENOMIC DNA]</scope>
    <source>
        <strain evidence="1 2">OD-Hann</strain>
    </source>
</reference>
<feature type="non-terminal residue" evidence="1">
    <location>
        <position position="1"/>
    </location>
</feature>
<evidence type="ECO:0000313" key="1">
    <source>
        <dbReference type="EMBL" id="KHJ83375.1"/>
    </source>
</evidence>